<keyword evidence="10 14" id="KW-0472">Membrane</keyword>
<dbReference type="SUPFAM" id="SSF47473">
    <property type="entry name" value="EF-hand"/>
    <property type="match status" value="1"/>
</dbReference>
<dbReference type="SUPFAM" id="SSF81324">
    <property type="entry name" value="Voltage-gated potassium channels"/>
    <property type="match status" value="1"/>
</dbReference>
<evidence type="ECO:0000256" key="3">
    <source>
        <dbReference type="ARBA" id="ARBA00022568"/>
    </source>
</evidence>
<accession>A0A1Q9CWG6</accession>
<feature type="transmembrane region" description="Helical" evidence="14">
    <location>
        <begin position="186"/>
        <end position="208"/>
    </location>
</feature>
<evidence type="ECO:0000256" key="13">
    <source>
        <dbReference type="SAM" id="MobiDB-lite"/>
    </source>
</evidence>
<evidence type="ECO:0000256" key="12">
    <source>
        <dbReference type="ARBA" id="ARBA00023303"/>
    </source>
</evidence>
<dbReference type="OMA" id="PEANIGK"/>
<keyword evidence="9" id="KW-0406">Ion transport</keyword>
<feature type="region of interest" description="Disordered" evidence="13">
    <location>
        <begin position="46"/>
        <end position="67"/>
    </location>
</feature>
<keyword evidence="11" id="KW-0325">Glycoprotein</keyword>
<sequence length="553" mass="61576">MNEEVLSKLSEVLEEQQKSATNLGILQNQLREWRHSVDALLGIHSQTSAPRGHPAPPAPATSRARASAQVHFRAPAIARAFGSDADSDLIMDSVMLNETAARRMGPNGGIMELPSPIDDNDGVGHRKSLSSQSLLQPRKSVVQNLPTGPLRKLVSEVLHDAEVTTQKPSRIEAFRHSVGAIVNSSLFEFVAGVLILLNLIFIGIEAQVSLQTGEVYAESFWPGGVERIFLVLYTIEGGMDLALIMIGVLALEIVPRVAGPGVEAESFYSVLVVRGFRLFRLVRALRMLRHFKLIWRLVYGMLAAGQTIISTTALIAIFLFIFSCVAVELISKDRNLTELEPTRDIVRDYFSGLNKTFLTLIQFVTLDSIAEVYYPLIMNKPWLTFYFMPLLILLSVGLMNLVTAALVENAMETAAHEAEEERQKLKKRVQSALPSLIEIFHELDKDRSGLLTREEVENVPLSVLPPRVLDTIYADSMADIFDYLDVDGTKELTQIEFVEGLLNLCLMDTPISTLQSLKLLQLIRSVVGQVETEMSTLRREMQKLRTFMTTVSM</sequence>
<evidence type="ECO:0000256" key="5">
    <source>
        <dbReference type="ARBA" id="ARBA00022692"/>
    </source>
</evidence>
<keyword evidence="2" id="KW-0813">Transport</keyword>
<dbReference type="GO" id="GO:0005891">
    <property type="term" value="C:voltage-gated calcium channel complex"/>
    <property type="evidence" value="ECO:0007669"/>
    <property type="project" value="TreeGrafter"/>
</dbReference>
<dbReference type="PANTHER" id="PTHR45628:SF7">
    <property type="entry name" value="VOLTAGE-DEPENDENT CALCIUM CHANNEL TYPE A SUBUNIT ALPHA-1"/>
    <property type="match status" value="1"/>
</dbReference>
<dbReference type="Gene3D" id="1.10.287.70">
    <property type="match status" value="1"/>
</dbReference>
<keyword evidence="6" id="KW-0106">Calcium</keyword>
<organism evidence="16 17">
    <name type="scientific">Symbiodinium microadriaticum</name>
    <name type="common">Dinoflagellate</name>
    <name type="synonym">Zooxanthella microadriatica</name>
    <dbReference type="NCBI Taxonomy" id="2951"/>
    <lineage>
        <taxon>Eukaryota</taxon>
        <taxon>Sar</taxon>
        <taxon>Alveolata</taxon>
        <taxon>Dinophyceae</taxon>
        <taxon>Suessiales</taxon>
        <taxon>Symbiodiniaceae</taxon>
        <taxon>Symbiodinium</taxon>
    </lineage>
</organism>
<keyword evidence="5 14" id="KW-0812">Transmembrane</keyword>
<comment type="caution">
    <text evidence="16">The sequence shown here is derived from an EMBL/GenBank/DDBJ whole genome shotgun (WGS) entry which is preliminary data.</text>
</comment>
<protein>
    <submittedName>
        <fullName evidence="16">Voltage-dependent T-type calcium channel subunit alpha-1I</fullName>
    </submittedName>
</protein>
<dbReference type="PANTHER" id="PTHR45628">
    <property type="entry name" value="VOLTAGE-DEPENDENT CALCIUM CHANNEL TYPE A SUBUNIT ALPHA-1"/>
    <property type="match status" value="1"/>
</dbReference>
<evidence type="ECO:0000256" key="7">
    <source>
        <dbReference type="ARBA" id="ARBA00022882"/>
    </source>
</evidence>
<keyword evidence="7" id="KW-0851">Voltage-gated channel</keyword>
<evidence type="ECO:0000256" key="2">
    <source>
        <dbReference type="ARBA" id="ARBA00022448"/>
    </source>
</evidence>
<evidence type="ECO:0000256" key="8">
    <source>
        <dbReference type="ARBA" id="ARBA00022989"/>
    </source>
</evidence>
<dbReference type="GO" id="GO:0098703">
    <property type="term" value="P:calcium ion import across plasma membrane"/>
    <property type="evidence" value="ECO:0007669"/>
    <property type="project" value="TreeGrafter"/>
</dbReference>
<keyword evidence="8 14" id="KW-1133">Transmembrane helix</keyword>
<evidence type="ECO:0000256" key="1">
    <source>
        <dbReference type="ARBA" id="ARBA00004141"/>
    </source>
</evidence>
<dbReference type="GO" id="GO:0008331">
    <property type="term" value="F:high voltage-gated calcium channel activity"/>
    <property type="evidence" value="ECO:0007669"/>
    <property type="project" value="TreeGrafter"/>
</dbReference>
<dbReference type="OrthoDB" id="428146at2759"/>
<reference evidence="16 17" key="1">
    <citation type="submission" date="2016-02" db="EMBL/GenBank/DDBJ databases">
        <title>Genome analysis of coral dinoflagellate symbionts highlights evolutionary adaptations to a symbiotic lifestyle.</title>
        <authorList>
            <person name="Aranda M."/>
            <person name="Li Y."/>
            <person name="Liew Y.J."/>
            <person name="Baumgarten S."/>
            <person name="Simakov O."/>
            <person name="Wilson M."/>
            <person name="Piel J."/>
            <person name="Ashoor H."/>
            <person name="Bougouffa S."/>
            <person name="Bajic V.B."/>
            <person name="Ryu T."/>
            <person name="Ravasi T."/>
            <person name="Bayer T."/>
            <person name="Micklem G."/>
            <person name="Kim H."/>
            <person name="Bhak J."/>
            <person name="Lajeunesse T.C."/>
            <person name="Voolstra C.R."/>
        </authorList>
    </citation>
    <scope>NUCLEOTIDE SEQUENCE [LARGE SCALE GENOMIC DNA]</scope>
    <source>
        <strain evidence="16 17">CCMP2467</strain>
    </source>
</reference>
<dbReference type="PROSITE" id="PS00018">
    <property type="entry name" value="EF_HAND_1"/>
    <property type="match status" value="2"/>
</dbReference>
<keyword evidence="4" id="KW-0107">Calcium channel</keyword>
<dbReference type="InterPro" id="IPR002048">
    <property type="entry name" value="EF_hand_dom"/>
</dbReference>
<dbReference type="GO" id="GO:0005509">
    <property type="term" value="F:calcium ion binding"/>
    <property type="evidence" value="ECO:0007669"/>
    <property type="project" value="InterPro"/>
</dbReference>
<dbReference type="EMBL" id="LSRX01000871">
    <property type="protein sequence ID" value="OLP87258.1"/>
    <property type="molecule type" value="Genomic_DNA"/>
</dbReference>
<evidence type="ECO:0000259" key="15">
    <source>
        <dbReference type="PROSITE" id="PS50222"/>
    </source>
</evidence>
<keyword evidence="12" id="KW-0407">Ion channel</keyword>
<comment type="subcellular location">
    <subcellularLocation>
        <location evidence="1">Membrane</location>
        <topology evidence="1">Multi-pass membrane protein</topology>
    </subcellularLocation>
</comment>
<proteinExistence type="predicted"/>
<feature type="transmembrane region" description="Helical" evidence="14">
    <location>
        <begin position="229"/>
        <end position="254"/>
    </location>
</feature>
<dbReference type="InterPro" id="IPR018247">
    <property type="entry name" value="EF_Hand_1_Ca_BS"/>
</dbReference>
<dbReference type="AlphaFoldDB" id="A0A1Q9CWG6"/>
<evidence type="ECO:0000313" key="16">
    <source>
        <dbReference type="EMBL" id="OLP87258.1"/>
    </source>
</evidence>
<evidence type="ECO:0000256" key="6">
    <source>
        <dbReference type="ARBA" id="ARBA00022837"/>
    </source>
</evidence>
<dbReference type="InterPro" id="IPR005821">
    <property type="entry name" value="Ion_trans_dom"/>
</dbReference>
<feature type="transmembrane region" description="Helical" evidence="14">
    <location>
        <begin position="297"/>
        <end position="330"/>
    </location>
</feature>
<evidence type="ECO:0000256" key="14">
    <source>
        <dbReference type="SAM" id="Phobius"/>
    </source>
</evidence>
<dbReference type="InterPro" id="IPR011992">
    <property type="entry name" value="EF-hand-dom_pair"/>
</dbReference>
<evidence type="ECO:0000256" key="11">
    <source>
        <dbReference type="ARBA" id="ARBA00023180"/>
    </source>
</evidence>
<evidence type="ECO:0000256" key="4">
    <source>
        <dbReference type="ARBA" id="ARBA00022673"/>
    </source>
</evidence>
<name>A0A1Q9CWG6_SYMMI</name>
<dbReference type="InterPro" id="IPR050599">
    <property type="entry name" value="VDCC_alpha-1_subunit"/>
</dbReference>
<evidence type="ECO:0000256" key="10">
    <source>
        <dbReference type="ARBA" id="ARBA00023136"/>
    </source>
</evidence>
<evidence type="ECO:0000256" key="9">
    <source>
        <dbReference type="ARBA" id="ARBA00023065"/>
    </source>
</evidence>
<feature type="domain" description="EF-hand" evidence="15">
    <location>
        <begin position="431"/>
        <end position="466"/>
    </location>
</feature>
<feature type="transmembrane region" description="Helical" evidence="14">
    <location>
        <begin position="383"/>
        <end position="407"/>
    </location>
</feature>
<dbReference type="Gene3D" id="1.10.238.10">
    <property type="entry name" value="EF-hand"/>
    <property type="match status" value="1"/>
</dbReference>
<dbReference type="Proteomes" id="UP000186817">
    <property type="component" value="Unassembled WGS sequence"/>
</dbReference>
<dbReference type="PROSITE" id="PS50222">
    <property type="entry name" value="EF_HAND_2"/>
    <property type="match status" value="1"/>
</dbReference>
<evidence type="ECO:0000313" key="17">
    <source>
        <dbReference type="Proteomes" id="UP000186817"/>
    </source>
</evidence>
<dbReference type="Pfam" id="PF00520">
    <property type="entry name" value="Ion_trans"/>
    <property type="match status" value="1"/>
</dbReference>
<gene>
    <name evidence="16" type="primary">CACNA1I</name>
    <name evidence="16" type="ORF">AK812_SmicGene31552</name>
</gene>
<keyword evidence="17" id="KW-1185">Reference proteome</keyword>
<keyword evidence="3" id="KW-0109">Calcium transport</keyword>